<accession>A0A5J4TRU1</accession>
<dbReference type="EMBL" id="SNRW01026601">
    <property type="protein sequence ID" value="KAA6360680.1"/>
    <property type="molecule type" value="Genomic_DNA"/>
</dbReference>
<dbReference type="AlphaFoldDB" id="A0A5J4TRU1"/>
<gene>
    <name evidence="1" type="ORF">EZS28_043794</name>
</gene>
<evidence type="ECO:0000313" key="2">
    <source>
        <dbReference type="Proteomes" id="UP000324800"/>
    </source>
</evidence>
<protein>
    <submittedName>
        <fullName evidence="1">Uncharacterized protein</fullName>
    </submittedName>
</protein>
<organism evidence="1 2">
    <name type="scientific">Streblomastix strix</name>
    <dbReference type="NCBI Taxonomy" id="222440"/>
    <lineage>
        <taxon>Eukaryota</taxon>
        <taxon>Metamonada</taxon>
        <taxon>Preaxostyla</taxon>
        <taxon>Oxymonadida</taxon>
        <taxon>Streblomastigidae</taxon>
        <taxon>Streblomastix</taxon>
    </lineage>
</organism>
<proteinExistence type="predicted"/>
<reference evidence="1 2" key="1">
    <citation type="submission" date="2019-03" db="EMBL/GenBank/DDBJ databases">
        <title>Single cell metagenomics reveals metabolic interactions within the superorganism composed of flagellate Streblomastix strix and complex community of Bacteroidetes bacteria on its surface.</title>
        <authorList>
            <person name="Treitli S.C."/>
            <person name="Kolisko M."/>
            <person name="Husnik F."/>
            <person name="Keeling P."/>
            <person name="Hampl V."/>
        </authorList>
    </citation>
    <scope>NUCLEOTIDE SEQUENCE [LARGE SCALE GENOMIC DNA]</scope>
    <source>
        <strain evidence="1">ST1C</strain>
    </source>
</reference>
<comment type="caution">
    <text evidence="1">The sequence shown here is derived from an EMBL/GenBank/DDBJ whole genome shotgun (WGS) entry which is preliminary data.</text>
</comment>
<dbReference type="Proteomes" id="UP000324800">
    <property type="component" value="Unassembled WGS sequence"/>
</dbReference>
<name>A0A5J4TRU1_9EUKA</name>
<sequence length="160" mass="17018">MVVSETDAGRGSDSIIAEQCSYSIETLLACGIKLNSILDSQASTSVSVGNSKDSSSIASYANGNIVSSSIQEQILIEYELSPANVHVQIPNSENITIDAQAQSSISSYSELITQEANQISETILNINRTAYPENEIEQQAINALVAPIKSGKVSNHIISK</sequence>
<evidence type="ECO:0000313" key="1">
    <source>
        <dbReference type="EMBL" id="KAA6360680.1"/>
    </source>
</evidence>